<protein>
    <submittedName>
        <fullName evidence="1">Uncharacterized protein</fullName>
    </submittedName>
</protein>
<reference evidence="1 2" key="1">
    <citation type="submission" date="2017-06" db="EMBL/GenBank/DDBJ databases">
        <title>Genome sequencing of cyanobaciteial culture collection at National Institute for Environmental Studies (NIES).</title>
        <authorList>
            <person name="Hirose Y."/>
            <person name="Shimura Y."/>
            <person name="Fujisawa T."/>
            <person name="Nakamura Y."/>
            <person name="Kawachi M."/>
        </authorList>
    </citation>
    <scope>NUCLEOTIDE SEQUENCE [LARGE SCALE GENOMIC DNA]</scope>
    <source>
        <strain evidence="1 2">NIES-267</strain>
    </source>
</reference>
<accession>A0A1Z4LSX8</accession>
<sequence>MSEYQYYEFLALDKPLTATEKRFIESLSSRVKITSNQAIFVYNYGDFRGNPQEVLEKCFDMMLYMANWGSRQLMFRFPKSLINLAVLEPYCIEDFITVSTKHDSVILDINMSEEDSGGWIETGEGYLSGMISLRDKILQGQHPPVRNRELQAIV</sequence>
<dbReference type="EMBL" id="AP018227">
    <property type="protein sequence ID" value="BAY84350.1"/>
    <property type="molecule type" value="Genomic_DNA"/>
</dbReference>
<keyword evidence="2" id="KW-1185">Reference proteome</keyword>
<dbReference type="AlphaFoldDB" id="A0A1Z4LSX8"/>
<gene>
    <name evidence="1" type="ORF">NIES267_38460</name>
</gene>
<dbReference type="Proteomes" id="UP000218418">
    <property type="component" value="Chromosome"/>
</dbReference>
<name>A0A1Z4LSX8_9CYAN</name>
<evidence type="ECO:0000313" key="1">
    <source>
        <dbReference type="EMBL" id="BAY84350.1"/>
    </source>
</evidence>
<organism evidence="1 2">
    <name type="scientific">Calothrix parasitica NIES-267</name>
    <dbReference type="NCBI Taxonomy" id="1973488"/>
    <lineage>
        <taxon>Bacteria</taxon>
        <taxon>Bacillati</taxon>
        <taxon>Cyanobacteriota</taxon>
        <taxon>Cyanophyceae</taxon>
        <taxon>Nostocales</taxon>
        <taxon>Calotrichaceae</taxon>
        <taxon>Calothrix</taxon>
    </lineage>
</organism>
<proteinExistence type="predicted"/>
<evidence type="ECO:0000313" key="2">
    <source>
        <dbReference type="Proteomes" id="UP000218418"/>
    </source>
</evidence>